<evidence type="ECO:0000256" key="1">
    <source>
        <dbReference type="SAM" id="MobiDB-lite"/>
    </source>
</evidence>
<dbReference type="SUPFAM" id="SSF46785">
    <property type="entry name" value="Winged helix' DNA-binding domain"/>
    <property type="match status" value="1"/>
</dbReference>
<feature type="domain" description="Transcription regulator PadR N-terminal" evidence="2">
    <location>
        <begin position="13"/>
        <end position="85"/>
    </location>
</feature>
<evidence type="ECO:0000313" key="4">
    <source>
        <dbReference type="EMBL" id="BBY25875.1"/>
    </source>
</evidence>
<organism evidence="4 5">
    <name type="scientific">Mycobacterium stomatepiae</name>
    <dbReference type="NCBI Taxonomy" id="470076"/>
    <lineage>
        <taxon>Bacteria</taxon>
        <taxon>Bacillati</taxon>
        <taxon>Actinomycetota</taxon>
        <taxon>Actinomycetes</taxon>
        <taxon>Mycobacteriales</taxon>
        <taxon>Mycobacteriaceae</taxon>
        <taxon>Mycobacterium</taxon>
        <taxon>Mycobacterium simiae complex</taxon>
    </lineage>
</organism>
<dbReference type="InterPro" id="IPR018309">
    <property type="entry name" value="Tscrpt_reg_PadR_C"/>
</dbReference>
<evidence type="ECO:0000313" key="5">
    <source>
        <dbReference type="Proteomes" id="UP000467130"/>
    </source>
</evidence>
<name>A0A7I7QHX4_9MYCO</name>
<sequence>MSRKQLSPTSFAILGLLSIRPFTTYELAQQMERALSWFWPRAASMIYEEPKKLASAGLADSTVTFTGKRRSTVYEITDAGRDALRDWLDAPAAGMRMESEAMIKVAFADAGDVDQFRSTVAEIRADAEARLAEIMDRSTEYTTTGGPFPDRLPVAAITGKLLMGQHEAVIRWARWAEDALAEWTGVTPATGATVPPYSFTSGWPAQDGDESPTGAASRRASRAPAE</sequence>
<dbReference type="AlphaFoldDB" id="A0A7I7QHX4"/>
<dbReference type="Gene3D" id="1.10.10.10">
    <property type="entry name" value="Winged helix-like DNA-binding domain superfamily/Winged helix DNA-binding domain"/>
    <property type="match status" value="1"/>
</dbReference>
<reference evidence="4 5" key="1">
    <citation type="journal article" date="2019" name="Emerg. Microbes Infect.">
        <title>Comprehensive subspecies identification of 175 nontuberculous mycobacteria species based on 7547 genomic profiles.</title>
        <authorList>
            <person name="Matsumoto Y."/>
            <person name="Kinjo T."/>
            <person name="Motooka D."/>
            <person name="Nabeya D."/>
            <person name="Jung N."/>
            <person name="Uechi K."/>
            <person name="Horii T."/>
            <person name="Iida T."/>
            <person name="Fujita J."/>
            <person name="Nakamura S."/>
        </authorList>
    </citation>
    <scope>NUCLEOTIDE SEQUENCE [LARGE SCALE GENOMIC DNA]</scope>
    <source>
        <strain evidence="4 5">JCM 17783</strain>
    </source>
</reference>
<evidence type="ECO:0008006" key="6">
    <source>
        <dbReference type="Google" id="ProtNLM"/>
    </source>
</evidence>
<dbReference type="RefSeq" id="WP_163794314.1">
    <property type="nucleotide sequence ID" value="NZ_AP022587.1"/>
</dbReference>
<gene>
    <name evidence="4" type="ORF">MSTO_60800</name>
</gene>
<dbReference type="InterPro" id="IPR005149">
    <property type="entry name" value="Tscrpt_reg_PadR_N"/>
</dbReference>
<dbReference type="Proteomes" id="UP000467130">
    <property type="component" value="Chromosome"/>
</dbReference>
<feature type="compositionally biased region" description="Low complexity" evidence="1">
    <location>
        <begin position="215"/>
        <end position="226"/>
    </location>
</feature>
<proteinExistence type="predicted"/>
<feature type="domain" description="Transcription regulator PadR C-terminal" evidence="3">
    <location>
        <begin position="99"/>
        <end position="180"/>
    </location>
</feature>
<dbReference type="Pfam" id="PF03551">
    <property type="entry name" value="PadR"/>
    <property type="match status" value="1"/>
</dbReference>
<accession>A0A7I7QHX4</accession>
<dbReference type="PANTHER" id="PTHR43252:SF4">
    <property type="entry name" value="TRANSCRIPTIONAL REGULATORY PROTEIN"/>
    <property type="match status" value="1"/>
</dbReference>
<protein>
    <recommendedName>
        <fullName evidence="6">PadR family transcriptional regulator</fullName>
    </recommendedName>
</protein>
<dbReference type="PANTHER" id="PTHR43252">
    <property type="entry name" value="TRANSCRIPTIONAL REGULATOR YQJI"/>
    <property type="match status" value="1"/>
</dbReference>
<feature type="region of interest" description="Disordered" evidence="1">
    <location>
        <begin position="194"/>
        <end position="226"/>
    </location>
</feature>
<dbReference type="EMBL" id="AP022587">
    <property type="protein sequence ID" value="BBY25875.1"/>
    <property type="molecule type" value="Genomic_DNA"/>
</dbReference>
<dbReference type="InterPro" id="IPR036388">
    <property type="entry name" value="WH-like_DNA-bd_sf"/>
</dbReference>
<evidence type="ECO:0000259" key="2">
    <source>
        <dbReference type="Pfam" id="PF03551"/>
    </source>
</evidence>
<dbReference type="InterPro" id="IPR036390">
    <property type="entry name" value="WH_DNA-bd_sf"/>
</dbReference>
<dbReference type="KEGG" id="msto:MSTO_60800"/>
<evidence type="ECO:0000259" key="3">
    <source>
        <dbReference type="Pfam" id="PF10400"/>
    </source>
</evidence>
<keyword evidence="5" id="KW-1185">Reference proteome</keyword>
<dbReference type="Pfam" id="PF10400">
    <property type="entry name" value="Vir_act_alpha_C"/>
    <property type="match status" value="1"/>
</dbReference>